<evidence type="ECO:0000313" key="5">
    <source>
        <dbReference type="EMBL" id="SEN87883.1"/>
    </source>
</evidence>
<dbReference type="CDD" id="cd06558">
    <property type="entry name" value="crotonase-like"/>
    <property type="match status" value="1"/>
</dbReference>
<dbReference type="SUPFAM" id="SSF52096">
    <property type="entry name" value="ClpP/crotonase"/>
    <property type="match status" value="1"/>
</dbReference>
<evidence type="ECO:0000256" key="3">
    <source>
        <dbReference type="ARBA" id="ARBA00023268"/>
    </source>
</evidence>
<dbReference type="GO" id="GO:0016829">
    <property type="term" value="F:lyase activity"/>
    <property type="evidence" value="ECO:0007669"/>
    <property type="project" value="UniProtKB-KW"/>
</dbReference>
<dbReference type="InterPro" id="IPR029045">
    <property type="entry name" value="ClpP/crotonase-like_dom_sf"/>
</dbReference>
<dbReference type="Pfam" id="PF00378">
    <property type="entry name" value="ECH_1"/>
    <property type="match status" value="1"/>
</dbReference>
<keyword evidence="3" id="KW-0511">Multifunctional enzyme</keyword>
<dbReference type="InterPro" id="IPR013328">
    <property type="entry name" value="6PGD_dom2"/>
</dbReference>
<dbReference type="STRING" id="1077947.SAMN05216227_102921"/>
<evidence type="ECO:0000256" key="1">
    <source>
        <dbReference type="ARBA" id="ARBA00023235"/>
    </source>
</evidence>
<dbReference type="GO" id="GO:0003857">
    <property type="term" value="F:(3S)-3-hydroxyacyl-CoA dehydrogenase (NAD+) activity"/>
    <property type="evidence" value="ECO:0007669"/>
    <property type="project" value="UniProtKB-EC"/>
</dbReference>
<sequence length="614" mass="62981">MQIAHSPSETGPFVTLEPRGAALVLWIDNPPVNALGHGLRAGLAAGIAYANATAPVRAVVLLARGRTFCAGADIAEFGKPLQVPALSDLCDVIEASAKPVIAGLHGTALGGGLELALAAHGRVALADARVGLPEVGLGILPGAGGTQRLPRLIGAEQALRLMISGKVIPAVEGLALGLLDNVVEQNLEAAAIAMALHMTAAGRPVPTRDRRDGMRDPKAYFAAVATARRAQADGPLPGPKRIIDCVEAAYLLPFDQGLAFERAAFDGLVMSPQAVALRHVFFAERRAGRMPGAKAKANLVAQVSVLGSGPDAVMLTRGLLRAGYNVALVDRNATALTDGLEAIALGLGADLAAGQLSQAAHDTQWDLLVPALPGGDGDAADILFVTGAYRLAGAQVPSVSVKAGAPIVTIGRVGDGGSRALGLVLPPPTRNGALAEILVTQGTQDEAIATVLGVLQRMGRLVVQGQGAGLTAGLAQALSGAMDWLEAGPGGQAVIDLMARWGMAQDSDLSKSQALDLFQGDAAPVLGALANAGLRLIGADKALRPSDIDLAMITGLGFPRWGGGPMLWAQERGLLVLRDDLHRWAGDDPTLWTPAPLLDDLIRQGISLADLNDA</sequence>
<accession>A0A1H8K4L0</accession>
<dbReference type="EMBL" id="FOCO01000029">
    <property type="protein sequence ID" value="SEN87883.1"/>
    <property type="molecule type" value="Genomic_DNA"/>
</dbReference>
<dbReference type="AlphaFoldDB" id="A0A1H8K4L0"/>
<dbReference type="InterPro" id="IPR008927">
    <property type="entry name" value="6-PGluconate_DH-like_C_sf"/>
</dbReference>
<keyword evidence="2" id="KW-0456">Lyase</keyword>
<comment type="catalytic activity">
    <reaction evidence="4">
        <text>a (3S)-3-hydroxyacyl-CoA + NAD(+) = a 3-oxoacyl-CoA + NADH + H(+)</text>
        <dbReference type="Rhea" id="RHEA:22432"/>
        <dbReference type="ChEBI" id="CHEBI:15378"/>
        <dbReference type="ChEBI" id="CHEBI:57318"/>
        <dbReference type="ChEBI" id="CHEBI:57540"/>
        <dbReference type="ChEBI" id="CHEBI:57945"/>
        <dbReference type="ChEBI" id="CHEBI:90726"/>
        <dbReference type="EC" id="1.1.1.35"/>
    </reaction>
</comment>
<dbReference type="RefSeq" id="WP_139194055.1">
    <property type="nucleotide sequence ID" value="NZ_FOCO01000029.1"/>
</dbReference>
<dbReference type="Gene3D" id="1.10.1040.10">
    <property type="entry name" value="N-(1-d-carboxylethyl)-l-norvaline Dehydrogenase, domain 2"/>
    <property type="match status" value="1"/>
</dbReference>
<reference evidence="5 6" key="1">
    <citation type="submission" date="2016-10" db="EMBL/GenBank/DDBJ databases">
        <authorList>
            <person name="de Groot N.N."/>
        </authorList>
    </citation>
    <scope>NUCLEOTIDE SEQUENCE [LARGE SCALE GENOMIC DNA]</scope>
    <source>
        <strain evidence="5 6">CGMCC 1.10836</strain>
    </source>
</reference>
<gene>
    <name evidence="5" type="ORF">SAMN05216227_102921</name>
</gene>
<dbReference type="InterPro" id="IPR036291">
    <property type="entry name" value="NAD(P)-bd_dom_sf"/>
</dbReference>
<dbReference type="PANTHER" id="PTHR23309:SF49">
    <property type="entry name" value="PEROXISOMAL BIFUNCTIONAL ENZYME"/>
    <property type="match status" value="1"/>
</dbReference>
<dbReference type="GO" id="GO:0016853">
    <property type="term" value="F:isomerase activity"/>
    <property type="evidence" value="ECO:0007669"/>
    <property type="project" value="UniProtKB-KW"/>
</dbReference>
<dbReference type="SUPFAM" id="SSF51735">
    <property type="entry name" value="NAD(P)-binding Rossmann-fold domains"/>
    <property type="match status" value="1"/>
</dbReference>
<protein>
    <submittedName>
        <fullName evidence="5">3-hydroxyacyl-CoA dehydrogenase</fullName>
    </submittedName>
</protein>
<organism evidence="5 6">
    <name type="scientific">Pseudorhodobacter antarcticus</name>
    <dbReference type="NCBI Taxonomy" id="1077947"/>
    <lineage>
        <taxon>Bacteria</taxon>
        <taxon>Pseudomonadati</taxon>
        <taxon>Pseudomonadota</taxon>
        <taxon>Alphaproteobacteria</taxon>
        <taxon>Rhodobacterales</taxon>
        <taxon>Paracoccaceae</taxon>
        <taxon>Pseudorhodobacter</taxon>
    </lineage>
</organism>
<dbReference type="SUPFAM" id="SSF48179">
    <property type="entry name" value="6-phosphogluconate dehydrogenase C-terminal domain-like"/>
    <property type="match status" value="1"/>
</dbReference>
<evidence type="ECO:0000256" key="4">
    <source>
        <dbReference type="ARBA" id="ARBA00049556"/>
    </source>
</evidence>
<keyword evidence="1" id="KW-0413">Isomerase</keyword>
<dbReference type="PANTHER" id="PTHR23309">
    <property type="entry name" value="3-HYDROXYACYL-COA DEHYROGENASE"/>
    <property type="match status" value="1"/>
</dbReference>
<dbReference type="Gene3D" id="3.90.226.10">
    <property type="entry name" value="2-enoyl-CoA Hydratase, Chain A, domain 1"/>
    <property type="match status" value="1"/>
</dbReference>
<evidence type="ECO:0000256" key="2">
    <source>
        <dbReference type="ARBA" id="ARBA00023239"/>
    </source>
</evidence>
<name>A0A1H8K4L0_9RHOB</name>
<keyword evidence="6" id="KW-1185">Reference proteome</keyword>
<dbReference type="OrthoDB" id="9771883at2"/>
<dbReference type="InterPro" id="IPR001753">
    <property type="entry name" value="Enoyl-CoA_hydra/iso"/>
</dbReference>
<dbReference type="Proteomes" id="UP000183002">
    <property type="component" value="Unassembled WGS sequence"/>
</dbReference>
<evidence type="ECO:0000313" key="6">
    <source>
        <dbReference type="Proteomes" id="UP000183002"/>
    </source>
</evidence>
<proteinExistence type="predicted"/>